<sequence length="230" mass="23201">MQLTLTALTLGSLATLASANALFNASARRSFEFPESVPMHKRAVTGAAYECHANCGYTILDAEDEGYCDSDEWNELYEACLACATEYDLWPDYGDGVEAAAEGCGLSAVPAGADSTTAAETTAVAAETTAVVEETTAAAEATAVAETSVAVVETSSAAVETTVVEETSAVPTTSAVSESAVTTPSVVTTHASNSTSSTPTSTVVEGGAPEFVASHILVAAVALIAVAGLM</sequence>
<dbReference type="OrthoDB" id="4160690at2759"/>
<dbReference type="AlphaFoldDB" id="A0A0P7AH93"/>
<organism evidence="2 3">
    <name type="scientific">Neonectria ditissima</name>
    <dbReference type="NCBI Taxonomy" id="78410"/>
    <lineage>
        <taxon>Eukaryota</taxon>
        <taxon>Fungi</taxon>
        <taxon>Dikarya</taxon>
        <taxon>Ascomycota</taxon>
        <taxon>Pezizomycotina</taxon>
        <taxon>Sordariomycetes</taxon>
        <taxon>Hypocreomycetidae</taxon>
        <taxon>Hypocreales</taxon>
        <taxon>Nectriaceae</taxon>
        <taxon>Neonectria</taxon>
    </lineage>
</organism>
<name>A0A0P7AH93_9HYPO</name>
<dbReference type="Proteomes" id="UP000050424">
    <property type="component" value="Unassembled WGS sequence"/>
</dbReference>
<evidence type="ECO:0000313" key="3">
    <source>
        <dbReference type="Proteomes" id="UP000050424"/>
    </source>
</evidence>
<dbReference type="STRING" id="78410.A0A0P7AH93"/>
<protein>
    <submittedName>
        <fullName evidence="2">Uncharacterized protein</fullName>
    </submittedName>
</protein>
<feature type="chain" id="PRO_5006134839" evidence="1">
    <location>
        <begin position="20"/>
        <end position="230"/>
    </location>
</feature>
<accession>A0A0P7AH93</accession>
<reference evidence="2 3" key="1">
    <citation type="submission" date="2015-09" db="EMBL/GenBank/DDBJ databases">
        <title>Draft genome of a European isolate of the apple canker pathogen Neonectria ditissima.</title>
        <authorList>
            <person name="Gomez-Cortecero A."/>
            <person name="Harrison R.J."/>
            <person name="Armitage A.D."/>
        </authorList>
    </citation>
    <scope>NUCLEOTIDE SEQUENCE [LARGE SCALE GENOMIC DNA]</scope>
    <source>
        <strain evidence="2 3">R09/05</strain>
    </source>
</reference>
<feature type="signal peptide" evidence="1">
    <location>
        <begin position="1"/>
        <end position="19"/>
    </location>
</feature>
<proteinExistence type="predicted"/>
<evidence type="ECO:0000256" key="1">
    <source>
        <dbReference type="SAM" id="SignalP"/>
    </source>
</evidence>
<evidence type="ECO:0000313" key="2">
    <source>
        <dbReference type="EMBL" id="KPM36791.1"/>
    </source>
</evidence>
<dbReference type="EMBL" id="LKCW01000190">
    <property type="protein sequence ID" value="KPM36791.1"/>
    <property type="molecule type" value="Genomic_DNA"/>
</dbReference>
<keyword evidence="3" id="KW-1185">Reference proteome</keyword>
<keyword evidence="1" id="KW-0732">Signal</keyword>
<gene>
    <name evidence="2" type="ORF">AK830_g9778</name>
</gene>
<comment type="caution">
    <text evidence="2">The sequence shown here is derived from an EMBL/GenBank/DDBJ whole genome shotgun (WGS) entry which is preliminary data.</text>
</comment>